<evidence type="ECO:0000256" key="2">
    <source>
        <dbReference type="ARBA" id="ARBA00023125"/>
    </source>
</evidence>
<dbReference type="InterPro" id="IPR009061">
    <property type="entry name" value="DNA-bd_dom_put_sf"/>
</dbReference>
<evidence type="ECO:0000256" key="3">
    <source>
        <dbReference type="ARBA" id="ARBA00023163"/>
    </source>
</evidence>
<keyword evidence="7" id="KW-1185">Reference proteome</keyword>
<dbReference type="SUPFAM" id="SSF46955">
    <property type="entry name" value="Putative DNA-binding domain"/>
    <property type="match status" value="1"/>
</dbReference>
<dbReference type="PROSITE" id="PS50937">
    <property type="entry name" value="HTH_MERR_2"/>
    <property type="match status" value="1"/>
</dbReference>
<dbReference type="GO" id="GO:0003700">
    <property type="term" value="F:DNA-binding transcription factor activity"/>
    <property type="evidence" value="ECO:0007669"/>
    <property type="project" value="InterPro"/>
</dbReference>
<dbReference type="OrthoDB" id="5296483at2"/>
<evidence type="ECO:0000256" key="1">
    <source>
        <dbReference type="ARBA" id="ARBA00023015"/>
    </source>
</evidence>
<dbReference type="SMART" id="SM00422">
    <property type="entry name" value="HTH_MERR"/>
    <property type="match status" value="1"/>
</dbReference>
<keyword evidence="4" id="KW-0175">Coiled coil</keyword>
<dbReference type="PANTHER" id="PTHR30204:SF94">
    <property type="entry name" value="HEAVY METAL-DEPENDENT TRANSCRIPTIONAL REGULATOR HI_0293-RELATED"/>
    <property type="match status" value="1"/>
</dbReference>
<dbReference type="Gene3D" id="1.10.1660.10">
    <property type="match status" value="1"/>
</dbReference>
<keyword evidence="1" id="KW-0805">Transcription regulation</keyword>
<dbReference type="GO" id="GO:0003677">
    <property type="term" value="F:DNA binding"/>
    <property type="evidence" value="ECO:0007669"/>
    <property type="project" value="UniProtKB-KW"/>
</dbReference>
<dbReference type="PANTHER" id="PTHR30204">
    <property type="entry name" value="REDOX-CYCLING DRUG-SENSING TRANSCRIPTIONAL ACTIVATOR SOXR"/>
    <property type="match status" value="1"/>
</dbReference>
<evidence type="ECO:0000259" key="5">
    <source>
        <dbReference type="PROSITE" id="PS50937"/>
    </source>
</evidence>
<dbReference type="CDD" id="cd01282">
    <property type="entry name" value="HTH_MerR-like_sg3"/>
    <property type="match status" value="1"/>
</dbReference>
<dbReference type="EMBL" id="MBLM01000002">
    <property type="protein sequence ID" value="OHV46160.1"/>
    <property type="molecule type" value="Genomic_DNA"/>
</dbReference>
<keyword evidence="2" id="KW-0238">DNA-binding</keyword>
<feature type="domain" description="HTH merR-type" evidence="5">
    <location>
        <begin position="1"/>
        <end position="68"/>
    </location>
</feature>
<dbReference type="Proteomes" id="UP000179627">
    <property type="component" value="Unassembled WGS sequence"/>
</dbReference>
<dbReference type="InterPro" id="IPR047057">
    <property type="entry name" value="MerR_fam"/>
</dbReference>
<dbReference type="PRINTS" id="PR00040">
    <property type="entry name" value="HTHMERR"/>
</dbReference>
<evidence type="ECO:0000256" key="4">
    <source>
        <dbReference type="SAM" id="Coils"/>
    </source>
</evidence>
<feature type="coiled-coil region" evidence="4">
    <location>
        <begin position="83"/>
        <end position="110"/>
    </location>
</feature>
<dbReference type="InterPro" id="IPR000551">
    <property type="entry name" value="MerR-type_HTH_dom"/>
</dbReference>
<protein>
    <submittedName>
        <fullName evidence="6">MerR family transcriptional regulator</fullName>
    </submittedName>
</protein>
<proteinExistence type="predicted"/>
<keyword evidence="3" id="KW-0804">Transcription</keyword>
<reference evidence="7" key="1">
    <citation type="submission" date="2016-07" db="EMBL/GenBank/DDBJ databases">
        <title>Sequence Frankia sp. strain CcI1.17.</title>
        <authorList>
            <person name="Ghodhbane-Gtari F."/>
            <person name="Swanson E."/>
            <person name="Gueddou A."/>
            <person name="Morris K."/>
            <person name="Hezbri K."/>
            <person name="Ktari A."/>
            <person name="Nouioui I."/>
            <person name="Abebe-Akele F."/>
            <person name="Simpson S."/>
            <person name="Thomas K."/>
            <person name="Gtari M."/>
            <person name="Tisa L.S."/>
            <person name="Hurst S."/>
        </authorList>
    </citation>
    <scope>NUCLEOTIDE SEQUENCE [LARGE SCALE GENOMIC DNA]</scope>
    <source>
        <strain evidence="7">Cc1.17</strain>
    </source>
</reference>
<evidence type="ECO:0000313" key="7">
    <source>
        <dbReference type="Proteomes" id="UP000179627"/>
    </source>
</evidence>
<name>A0A1S1RIX3_9ACTN</name>
<evidence type="ECO:0000313" key="6">
    <source>
        <dbReference type="EMBL" id="OHV46160.1"/>
    </source>
</evidence>
<sequence>MRIGELARLAGTSTRALRHYEERGLLAARRLANGYRDYSAADLRAVEEIRARVADGFALAETRPFVECLRTGEGTSDACVDSIEGYRRRIAQVDAEIARLRHSRERLAAQLDTACRGARGQGDVPPALPGCVLFPAQPGT</sequence>
<organism evidence="6 7">
    <name type="scientific">Parafrankia colletiae</name>
    <dbReference type="NCBI Taxonomy" id="573497"/>
    <lineage>
        <taxon>Bacteria</taxon>
        <taxon>Bacillati</taxon>
        <taxon>Actinomycetota</taxon>
        <taxon>Actinomycetes</taxon>
        <taxon>Frankiales</taxon>
        <taxon>Frankiaceae</taxon>
        <taxon>Parafrankia</taxon>
    </lineage>
</organism>
<dbReference type="Pfam" id="PF00376">
    <property type="entry name" value="MerR"/>
    <property type="match status" value="1"/>
</dbReference>
<gene>
    <name evidence="6" type="ORF">CC117_00360</name>
</gene>
<comment type="caution">
    <text evidence="6">The sequence shown here is derived from an EMBL/GenBank/DDBJ whole genome shotgun (WGS) entry which is preliminary data.</text>
</comment>
<dbReference type="AlphaFoldDB" id="A0A1S1RIX3"/>
<dbReference type="RefSeq" id="WP_071081714.1">
    <property type="nucleotide sequence ID" value="NZ_MBLM01000002.1"/>
</dbReference>
<accession>A0A1S1RIX3</accession>